<dbReference type="EMBL" id="FMYM01000009">
    <property type="protein sequence ID" value="SDC51722.1"/>
    <property type="molecule type" value="Genomic_DNA"/>
</dbReference>
<sequence length="74" mass="8619">MEHISTSGKKVIKENVVFEKDKVNQGQLYMGYRTYATCMDDDYEAMRVVKCIFSGSLIKVVCQYSRERKYCLSC</sequence>
<reference evidence="2" key="1">
    <citation type="submission" date="2016-09" db="EMBL/GenBank/DDBJ databases">
        <authorList>
            <person name="Varghese N."/>
            <person name="Submissions S."/>
        </authorList>
    </citation>
    <scope>NUCLEOTIDE SEQUENCE [LARGE SCALE GENOMIC DNA]</scope>
    <source>
        <strain evidence="2">25nlg</strain>
    </source>
</reference>
<dbReference type="AlphaFoldDB" id="A0A1G6M826"/>
<proteinExistence type="predicted"/>
<name>A0A1G6M826_9BACI</name>
<organism evidence="1 2">
    <name type="scientific">Shouchella lonarensis</name>
    <dbReference type="NCBI Taxonomy" id="1464122"/>
    <lineage>
        <taxon>Bacteria</taxon>
        <taxon>Bacillati</taxon>
        <taxon>Bacillota</taxon>
        <taxon>Bacilli</taxon>
        <taxon>Bacillales</taxon>
        <taxon>Bacillaceae</taxon>
        <taxon>Shouchella</taxon>
    </lineage>
</organism>
<gene>
    <name evidence="1" type="ORF">SAMN05421737_109123</name>
</gene>
<dbReference type="STRING" id="1464122.SAMN05421737_109123"/>
<dbReference type="Proteomes" id="UP000242662">
    <property type="component" value="Unassembled WGS sequence"/>
</dbReference>
<evidence type="ECO:0000313" key="1">
    <source>
        <dbReference type="EMBL" id="SDC51722.1"/>
    </source>
</evidence>
<evidence type="ECO:0000313" key="2">
    <source>
        <dbReference type="Proteomes" id="UP000242662"/>
    </source>
</evidence>
<accession>A0A1G6M826</accession>
<protein>
    <submittedName>
        <fullName evidence="1">Uncharacterized protein</fullName>
    </submittedName>
</protein>
<keyword evidence="2" id="KW-1185">Reference proteome</keyword>